<dbReference type="Pfam" id="PF23865">
    <property type="entry name" value="DUF7223"/>
    <property type="match status" value="1"/>
</dbReference>
<dbReference type="Proteomes" id="UP000799640">
    <property type="component" value="Unassembled WGS sequence"/>
</dbReference>
<gene>
    <name evidence="5" type="ORF">EJ06DRAFT_556361</name>
</gene>
<evidence type="ECO:0000259" key="4">
    <source>
        <dbReference type="Pfam" id="PF23865"/>
    </source>
</evidence>
<keyword evidence="6" id="KW-1185">Reference proteome</keyword>
<proteinExistence type="predicted"/>
<evidence type="ECO:0000256" key="1">
    <source>
        <dbReference type="SAM" id="MobiDB-lite"/>
    </source>
</evidence>
<dbReference type="EMBL" id="ML996694">
    <property type="protein sequence ID" value="KAF2400864.1"/>
    <property type="molecule type" value="Genomic_DNA"/>
</dbReference>
<evidence type="ECO:0000313" key="5">
    <source>
        <dbReference type="EMBL" id="KAF2400864.1"/>
    </source>
</evidence>
<evidence type="ECO:0008006" key="7">
    <source>
        <dbReference type="Google" id="ProtNLM"/>
    </source>
</evidence>
<feature type="chain" id="PRO_5026123855" description="GPI anchored protein" evidence="2">
    <location>
        <begin position="20"/>
        <end position="596"/>
    </location>
</feature>
<keyword evidence="2" id="KW-0732">Signal</keyword>
<sequence>MAFRSFILSACLAIGSASAKFFDGLDWQVLEGRQLRPAANLGQVLRRGNDIRLNRDAELVFAEYENGHGQDVFASTVRVSCHHKTVLVLEELEHLFREISCSTTAIEITFASREIFDVARTHWIGNEMVIVTSQPGCNLDGERAVYKTYGLAFSSEGSRVLMWTTPSSFKESFDSISVDFGYTSARHSFGRHRDLARRAIVSHPAESSSRNPSSSVTSATTSATTTVSTVSSVSRAVVIPASPSPLPLNRTLHFNLSSQAIDTKLPLIIPEINATTKCKNCTTSGSLELVAGNFVLNTTNLTAPASVIQSGTVELKMTDGFRAHLEFKTTVAPKVQFSLDLFTVPVQGFTIPGLGRAGLNFVAGVTTVFDLDGGIEMTYGMEVDVPRNSSLILDVGKLSNSGSQGFNNTQINSLPLNLNASFTGSAQTSLVPRVPLGFSFFNDEVVAEVSALLHLPALNLTVRRPLEKSTCFPYAMDKTREAALDASFALALDAHILVNAPALQKAAQFGEVLGVPAGDLLEASTSYTLFELHRAVATNCLFSGTPPSPTSTAPPKPTGKGLLDSGPIKPKSDAGGVGANFALCVLGLVAAVFVRL</sequence>
<dbReference type="AlphaFoldDB" id="A0A6G1HY47"/>
<evidence type="ECO:0000259" key="3">
    <source>
        <dbReference type="Pfam" id="PF22974"/>
    </source>
</evidence>
<evidence type="ECO:0000256" key="2">
    <source>
        <dbReference type="SAM" id="SignalP"/>
    </source>
</evidence>
<dbReference type="InterPro" id="IPR054293">
    <property type="entry name" value="DUF7029"/>
</dbReference>
<organism evidence="5 6">
    <name type="scientific">Trichodelitschia bisporula</name>
    <dbReference type="NCBI Taxonomy" id="703511"/>
    <lineage>
        <taxon>Eukaryota</taxon>
        <taxon>Fungi</taxon>
        <taxon>Dikarya</taxon>
        <taxon>Ascomycota</taxon>
        <taxon>Pezizomycotina</taxon>
        <taxon>Dothideomycetes</taxon>
        <taxon>Dothideomycetes incertae sedis</taxon>
        <taxon>Phaeotrichales</taxon>
        <taxon>Phaeotrichaceae</taxon>
        <taxon>Trichodelitschia</taxon>
    </lineage>
</organism>
<accession>A0A6G1HY47</accession>
<feature type="region of interest" description="Disordered" evidence="1">
    <location>
        <begin position="544"/>
        <end position="567"/>
    </location>
</feature>
<protein>
    <recommendedName>
        <fullName evidence="7">GPI anchored protein</fullName>
    </recommendedName>
</protein>
<dbReference type="InterPro" id="IPR055647">
    <property type="entry name" value="DUF7223"/>
</dbReference>
<feature type="domain" description="DUF7223" evidence="4">
    <location>
        <begin position="271"/>
        <end position="494"/>
    </location>
</feature>
<feature type="compositionally biased region" description="Pro residues" evidence="1">
    <location>
        <begin position="546"/>
        <end position="557"/>
    </location>
</feature>
<feature type="signal peptide" evidence="2">
    <location>
        <begin position="1"/>
        <end position="19"/>
    </location>
</feature>
<evidence type="ECO:0000313" key="6">
    <source>
        <dbReference type="Proteomes" id="UP000799640"/>
    </source>
</evidence>
<feature type="domain" description="DUF7029" evidence="3">
    <location>
        <begin position="84"/>
        <end position="176"/>
    </location>
</feature>
<reference evidence="5" key="1">
    <citation type="journal article" date="2020" name="Stud. Mycol.">
        <title>101 Dothideomycetes genomes: a test case for predicting lifestyles and emergence of pathogens.</title>
        <authorList>
            <person name="Haridas S."/>
            <person name="Albert R."/>
            <person name="Binder M."/>
            <person name="Bloem J."/>
            <person name="Labutti K."/>
            <person name="Salamov A."/>
            <person name="Andreopoulos B."/>
            <person name="Baker S."/>
            <person name="Barry K."/>
            <person name="Bills G."/>
            <person name="Bluhm B."/>
            <person name="Cannon C."/>
            <person name="Castanera R."/>
            <person name="Culley D."/>
            <person name="Daum C."/>
            <person name="Ezra D."/>
            <person name="Gonzalez J."/>
            <person name="Henrissat B."/>
            <person name="Kuo A."/>
            <person name="Liang C."/>
            <person name="Lipzen A."/>
            <person name="Lutzoni F."/>
            <person name="Magnuson J."/>
            <person name="Mondo S."/>
            <person name="Nolan M."/>
            <person name="Ohm R."/>
            <person name="Pangilinan J."/>
            <person name="Park H.-J."/>
            <person name="Ramirez L."/>
            <person name="Alfaro M."/>
            <person name="Sun H."/>
            <person name="Tritt A."/>
            <person name="Yoshinaga Y."/>
            <person name="Zwiers L.-H."/>
            <person name="Turgeon B."/>
            <person name="Goodwin S."/>
            <person name="Spatafora J."/>
            <person name="Crous P."/>
            <person name="Grigoriev I."/>
        </authorList>
    </citation>
    <scope>NUCLEOTIDE SEQUENCE</scope>
    <source>
        <strain evidence="5">CBS 262.69</strain>
    </source>
</reference>
<dbReference type="OrthoDB" id="5382170at2759"/>
<dbReference type="Pfam" id="PF22974">
    <property type="entry name" value="DUF7029"/>
    <property type="match status" value="1"/>
</dbReference>
<name>A0A6G1HY47_9PEZI</name>
<feature type="region of interest" description="Disordered" evidence="1">
    <location>
        <begin position="202"/>
        <end position="222"/>
    </location>
</feature>